<evidence type="ECO:0000256" key="2">
    <source>
        <dbReference type="ARBA" id="ARBA00022448"/>
    </source>
</evidence>
<dbReference type="GO" id="GO:1901981">
    <property type="term" value="F:phosphatidylinositol phosphate binding"/>
    <property type="evidence" value="ECO:0007669"/>
    <property type="project" value="TreeGrafter"/>
</dbReference>
<reference evidence="8 9" key="1">
    <citation type="submission" date="2017-07" db="EMBL/GenBank/DDBJ databases">
        <authorList>
            <person name="Talla V."/>
            <person name="Backstrom N."/>
        </authorList>
    </citation>
    <scope>NUCLEOTIDE SEQUENCE [LARGE SCALE GENOMIC DNA]</scope>
</reference>
<dbReference type="InterPro" id="IPR036871">
    <property type="entry name" value="PX_dom_sf"/>
</dbReference>
<protein>
    <recommendedName>
        <fullName evidence="7">PX domain-containing protein</fullName>
    </recommendedName>
</protein>
<dbReference type="SMART" id="SM00312">
    <property type="entry name" value="PX"/>
    <property type="match status" value="1"/>
</dbReference>
<dbReference type="GO" id="GO:0015031">
    <property type="term" value="P:protein transport"/>
    <property type="evidence" value="ECO:0007669"/>
    <property type="project" value="UniProtKB-KW"/>
</dbReference>
<proteinExistence type="predicted"/>
<keyword evidence="6" id="KW-0472">Membrane</keyword>
<keyword evidence="9" id="KW-1185">Reference proteome</keyword>
<feature type="domain" description="PX" evidence="7">
    <location>
        <begin position="2"/>
        <end position="123"/>
    </location>
</feature>
<keyword evidence="3" id="KW-0967">Endosome</keyword>
<sequence length="149" mass="17095">MLKFEIVSSRVVEGVDNEKKFVAYMLQARQHSGESEIYDREPANVERRYTHFLELYNGLKKDYPVLMSNTPFPRKMLMGNFGPTLISSRCEAFESLLTLLANESCLRDSPAALAFFQDVELNEAKRLISEDKFDQALSVLETSFKLLSK</sequence>
<dbReference type="AlphaFoldDB" id="A0A5E4PYS9"/>
<dbReference type="Proteomes" id="UP000324832">
    <property type="component" value="Unassembled WGS sequence"/>
</dbReference>
<evidence type="ECO:0000256" key="4">
    <source>
        <dbReference type="ARBA" id="ARBA00022927"/>
    </source>
</evidence>
<keyword evidence="5" id="KW-0446">Lipid-binding</keyword>
<dbReference type="GO" id="GO:0031901">
    <property type="term" value="C:early endosome membrane"/>
    <property type="evidence" value="ECO:0007669"/>
    <property type="project" value="UniProtKB-SubCell"/>
</dbReference>
<dbReference type="PROSITE" id="PS50195">
    <property type="entry name" value="PX"/>
    <property type="match status" value="1"/>
</dbReference>
<dbReference type="Gene3D" id="3.30.1520.10">
    <property type="entry name" value="Phox-like domain"/>
    <property type="match status" value="1"/>
</dbReference>
<keyword evidence="4" id="KW-0653">Protein transport</keyword>
<organism evidence="8 9">
    <name type="scientific">Leptidea sinapis</name>
    <dbReference type="NCBI Taxonomy" id="189913"/>
    <lineage>
        <taxon>Eukaryota</taxon>
        <taxon>Metazoa</taxon>
        <taxon>Ecdysozoa</taxon>
        <taxon>Arthropoda</taxon>
        <taxon>Hexapoda</taxon>
        <taxon>Insecta</taxon>
        <taxon>Pterygota</taxon>
        <taxon>Neoptera</taxon>
        <taxon>Endopterygota</taxon>
        <taxon>Lepidoptera</taxon>
        <taxon>Glossata</taxon>
        <taxon>Ditrysia</taxon>
        <taxon>Papilionoidea</taxon>
        <taxon>Pieridae</taxon>
        <taxon>Dismorphiinae</taxon>
        <taxon>Leptidea</taxon>
    </lineage>
</organism>
<name>A0A5E4PYS9_9NEOP</name>
<evidence type="ECO:0000256" key="5">
    <source>
        <dbReference type="ARBA" id="ARBA00023121"/>
    </source>
</evidence>
<dbReference type="PANTHER" id="PTHR20939:SF11">
    <property type="entry name" value="LD12265P"/>
    <property type="match status" value="1"/>
</dbReference>
<keyword evidence="2" id="KW-0813">Transport</keyword>
<evidence type="ECO:0000313" key="9">
    <source>
        <dbReference type="Proteomes" id="UP000324832"/>
    </source>
</evidence>
<dbReference type="InterPro" id="IPR001683">
    <property type="entry name" value="PX_dom"/>
</dbReference>
<dbReference type="PANTHER" id="PTHR20939">
    <property type="entry name" value="SORTING NEXIN 20, 21"/>
    <property type="match status" value="1"/>
</dbReference>
<dbReference type="Pfam" id="PF00787">
    <property type="entry name" value="PX"/>
    <property type="match status" value="1"/>
</dbReference>
<evidence type="ECO:0000256" key="6">
    <source>
        <dbReference type="ARBA" id="ARBA00023136"/>
    </source>
</evidence>
<accession>A0A5E4PYS9</accession>
<gene>
    <name evidence="8" type="ORF">LSINAPIS_LOCUS3278</name>
</gene>
<evidence type="ECO:0000256" key="1">
    <source>
        <dbReference type="ARBA" id="ARBA00004469"/>
    </source>
</evidence>
<evidence type="ECO:0000259" key="7">
    <source>
        <dbReference type="PROSITE" id="PS50195"/>
    </source>
</evidence>
<feature type="non-terminal residue" evidence="8">
    <location>
        <position position="149"/>
    </location>
</feature>
<evidence type="ECO:0000313" key="8">
    <source>
        <dbReference type="EMBL" id="VVC90352.1"/>
    </source>
</evidence>
<dbReference type="EMBL" id="FZQP02000776">
    <property type="protein sequence ID" value="VVC90352.1"/>
    <property type="molecule type" value="Genomic_DNA"/>
</dbReference>
<evidence type="ECO:0000256" key="3">
    <source>
        <dbReference type="ARBA" id="ARBA00022753"/>
    </source>
</evidence>
<dbReference type="InterPro" id="IPR039937">
    <property type="entry name" value="SNX20/SNX21"/>
</dbReference>
<comment type="subcellular location">
    <subcellularLocation>
        <location evidence="1">Early endosome membrane</location>
        <topology evidence="1">Peripheral membrane protein</topology>
        <orientation evidence="1">Cytoplasmic side</orientation>
    </subcellularLocation>
</comment>
<dbReference type="SUPFAM" id="SSF64268">
    <property type="entry name" value="PX domain"/>
    <property type="match status" value="1"/>
</dbReference>